<protein>
    <submittedName>
        <fullName evidence="3">Uncharacterized protein</fullName>
    </submittedName>
</protein>
<dbReference type="PANTHER" id="PTHR31896">
    <property type="entry name" value="FAMILY REGULATORY PROTEIN, PUTATIVE (AFU_ORTHOLOGUE AFUA_3G14730)-RELATED"/>
    <property type="match status" value="1"/>
</dbReference>
<dbReference type="InterPro" id="IPR023213">
    <property type="entry name" value="CAT-like_dom_sf"/>
</dbReference>
<dbReference type="InterPro" id="IPR051283">
    <property type="entry name" value="Sec_Metabolite_Acyltrans"/>
</dbReference>
<dbReference type="Pfam" id="PF02458">
    <property type="entry name" value="Transferase"/>
    <property type="match status" value="1"/>
</dbReference>
<proteinExistence type="predicted"/>
<keyword evidence="1" id="KW-0808">Transferase</keyword>
<dbReference type="EMBL" id="JAJJMA010330894">
    <property type="protein sequence ID" value="MCL7050714.1"/>
    <property type="molecule type" value="Genomic_DNA"/>
</dbReference>
<accession>A0AA42B4G3</accession>
<evidence type="ECO:0000256" key="1">
    <source>
        <dbReference type="ARBA" id="ARBA00022679"/>
    </source>
</evidence>
<dbReference type="AlphaFoldDB" id="A0AA42B4G3"/>
<gene>
    <name evidence="3" type="ORF">MKW94_000410</name>
</gene>
<dbReference type="GO" id="GO:0016740">
    <property type="term" value="F:transferase activity"/>
    <property type="evidence" value="ECO:0007669"/>
    <property type="project" value="UniProtKB-KW"/>
</dbReference>
<evidence type="ECO:0000313" key="3">
    <source>
        <dbReference type="EMBL" id="MCL7050714.1"/>
    </source>
</evidence>
<sequence>MSFAVRRVSTSKVRPENHTSHTRIDLNPWDLKPLGYQYLQKGLLFTKLQPMQKQEEETNNNVIDNLKTSLSCALNHFFPLAGRLGAEFIHASAEISVEDILSPAYVPQTIIDPLFSLNGVLNYEGHSKPLLSIQVTELLDGVFIGCSANHSVCDGTSFWQFINTWSEICRSSDKHTPDHPPVFERWFMNNTDRPLRNVFVSLKQMLQN</sequence>
<evidence type="ECO:0000313" key="4">
    <source>
        <dbReference type="Proteomes" id="UP001177140"/>
    </source>
</evidence>
<evidence type="ECO:0000256" key="2">
    <source>
        <dbReference type="SAM" id="MobiDB-lite"/>
    </source>
</evidence>
<dbReference type="PANTHER" id="PTHR31896:SF12">
    <property type="entry name" value="HXXXD-TYPE ACYL-TRANSFERASE FAMILY PROTEIN"/>
    <property type="match status" value="1"/>
</dbReference>
<keyword evidence="4" id="KW-1185">Reference proteome</keyword>
<feature type="region of interest" description="Disordered" evidence="2">
    <location>
        <begin position="1"/>
        <end position="21"/>
    </location>
</feature>
<dbReference type="Gene3D" id="3.30.559.10">
    <property type="entry name" value="Chloramphenicol acetyltransferase-like domain"/>
    <property type="match status" value="1"/>
</dbReference>
<name>A0AA42B4G3_PAPNU</name>
<organism evidence="3 4">
    <name type="scientific">Papaver nudicaule</name>
    <name type="common">Iceland poppy</name>
    <dbReference type="NCBI Taxonomy" id="74823"/>
    <lineage>
        <taxon>Eukaryota</taxon>
        <taxon>Viridiplantae</taxon>
        <taxon>Streptophyta</taxon>
        <taxon>Embryophyta</taxon>
        <taxon>Tracheophyta</taxon>
        <taxon>Spermatophyta</taxon>
        <taxon>Magnoliopsida</taxon>
        <taxon>Ranunculales</taxon>
        <taxon>Papaveraceae</taxon>
        <taxon>Papaveroideae</taxon>
        <taxon>Papaver</taxon>
    </lineage>
</organism>
<reference evidence="3" key="1">
    <citation type="submission" date="2022-03" db="EMBL/GenBank/DDBJ databases">
        <title>A functionally conserved STORR gene fusion in Papaver species that diverged 16.8 million years ago.</title>
        <authorList>
            <person name="Catania T."/>
        </authorList>
    </citation>
    <scope>NUCLEOTIDE SEQUENCE</scope>
    <source>
        <strain evidence="3">S-191538</strain>
    </source>
</reference>
<comment type="caution">
    <text evidence="3">The sequence shown here is derived from an EMBL/GenBank/DDBJ whole genome shotgun (WGS) entry which is preliminary data.</text>
</comment>
<dbReference type="Proteomes" id="UP001177140">
    <property type="component" value="Unassembled WGS sequence"/>
</dbReference>